<dbReference type="GO" id="GO:0004331">
    <property type="term" value="F:fructose-2,6-bisphosphate 2-phosphatase activity"/>
    <property type="evidence" value="ECO:0007669"/>
    <property type="project" value="TreeGrafter"/>
</dbReference>
<feature type="active site" description="Proton donor/acceptor" evidence="2">
    <location>
        <position position="85"/>
    </location>
</feature>
<dbReference type="Proteomes" id="UP000245533">
    <property type="component" value="Unassembled WGS sequence"/>
</dbReference>
<dbReference type="Pfam" id="PF00300">
    <property type="entry name" value="His_Phos_1"/>
    <property type="match status" value="1"/>
</dbReference>
<protein>
    <submittedName>
        <fullName evidence="4">Histidine phosphatase family protein</fullName>
    </submittedName>
</protein>
<dbReference type="PANTHER" id="PTHR46517:SF1">
    <property type="entry name" value="FRUCTOSE-2,6-BISPHOSPHATASE TIGAR"/>
    <property type="match status" value="1"/>
</dbReference>
<keyword evidence="5" id="KW-1185">Reference proteome</keyword>
<sequence length="204" mass="23323">MKKIRLFIARHGQTDYNRRGLLQGRGIDAPLDETGFRQADLLSTYLSGYDTDGLYSSSLVRTWQTAEPLRKAKKMDIVREKDLDEMHFGEFEGKPYLDAARELDNIQKFWKRGDLDVPVPGGESPRQVFDRANAAFHDIVRKFSGTSLVMILHGRLIRILVSEWLGMGLKNMHKIEHQNAGINQLVYDGSFKAVYLNKTDHLVS</sequence>
<evidence type="ECO:0000256" key="3">
    <source>
        <dbReference type="PIRSR" id="PIRSR613078-2"/>
    </source>
</evidence>
<evidence type="ECO:0000256" key="2">
    <source>
        <dbReference type="PIRSR" id="PIRSR613078-1"/>
    </source>
</evidence>
<dbReference type="Gene3D" id="3.40.50.1240">
    <property type="entry name" value="Phosphoglycerate mutase-like"/>
    <property type="match status" value="1"/>
</dbReference>
<dbReference type="InterPro" id="IPR013078">
    <property type="entry name" value="His_Pase_superF_clade-1"/>
</dbReference>
<dbReference type="InterPro" id="IPR029033">
    <property type="entry name" value="His_PPase_superfam"/>
</dbReference>
<dbReference type="EMBL" id="QGGB01000007">
    <property type="protein sequence ID" value="PWN06268.1"/>
    <property type="molecule type" value="Genomic_DNA"/>
</dbReference>
<gene>
    <name evidence="4" type="ORF">DDZ15_10600</name>
</gene>
<dbReference type="GO" id="GO:0005829">
    <property type="term" value="C:cytosol"/>
    <property type="evidence" value="ECO:0007669"/>
    <property type="project" value="TreeGrafter"/>
</dbReference>
<name>A0A316TR33_9BACT</name>
<proteinExistence type="predicted"/>
<dbReference type="RefSeq" id="WP_109647061.1">
    <property type="nucleotide sequence ID" value="NZ_QGGB01000007.1"/>
</dbReference>
<dbReference type="OrthoDB" id="9782128at2"/>
<dbReference type="CDD" id="cd07067">
    <property type="entry name" value="HP_PGM_like"/>
    <property type="match status" value="1"/>
</dbReference>
<dbReference type="PROSITE" id="PS00175">
    <property type="entry name" value="PG_MUTASE"/>
    <property type="match status" value="1"/>
</dbReference>
<keyword evidence="1" id="KW-0378">Hydrolase</keyword>
<dbReference type="GO" id="GO:0043456">
    <property type="term" value="P:regulation of pentose-phosphate shunt"/>
    <property type="evidence" value="ECO:0007669"/>
    <property type="project" value="TreeGrafter"/>
</dbReference>
<feature type="binding site" evidence="3">
    <location>
        <position position="61"/>
    </location>
    <ligand>
        <name>substrate</name>
    </ligand>
</feature>
<dbReference type="SUPFAM" id="SSF53254">
    <property type="entry name" value="Phosphoglycerate mutase-like"/>
    <property type="match status" value="1"/>
</dbReference>
<evidence type="ECO:0000313" key="5">
    <source>
        <dbReference type="Proteomes" id="UP000245533"/>
    </source>
</evidence>
<dbReference type="InterPro" id="IPR001345">
    <property type="entry name" value="PG/BPGM_mutase_AS"/>
</dbReference>
<reference evidence="4 5" key="1">
    <citation type="submission" date="2018-05" db="EMBL/GenBank/DDBJ databases">
        <title>Rhodohalobacter halophilus gen. nov., sp. nov., a moderately halophilic member of the family Balneolaceae.</title>
        <authorList>
            <person name="Liu Z.-W."/>
        </authorList>
    </citation>
    <scope>NUCLEOTIDE SEQUENCE [LARGE SCALE GENOMIC DNA]</scope>
    <source>
        <strain evidence="4 5">8A47</strain>
    </source>
</reference>
<feature type="active site" description="Tele-phosphohistidine intermediate" evidence="2">
    <location>
        <position position="11"/>
    </location>
</feature>
<dbReference type="GO" id="GO:0045820">
    <property type="term" value="P:negative regulation of glycolytic process"/>
    <property type="evidence" value="ECO:0007669"/>
    <property type="project" value="TreeGrafter"/>
</dbReference>
<evidence type="ECO:0000256" key="1">
    <source>
        <dbReference type="ARBA" id="ARBA00022801"/>
    </source>
</evidence>
<dbReference type="SMART" id="SM00855">
    <property type="entry name" value="PGAM"/>
    <property type="match status" value="1"/>
</dbReference>
<dbReference type="PIRSF" id="PIRSF000709">
    <property type="entry name" value="6PFK_2-Ptase"/>
    <property type="match status" value="1"/>
</dbReference>
<dbReference type="AlphaFoldDB" id="A0A316TR33"/>
<organism evidence="4 5">
    <name type="scientific">Rhodohalobacter mucosus</name>
    <dbReference type="NCBI Taxonomy" id="2079485"/>
    <lineage>
        <taxon>Bacteria</taxon>
        <taxon>Pseudomonadati</taxon>
        <taxon>Balneolota</taxon>
        <taxon>Balneolia</taxon>
        <taxon>Balneolales</taxon>
        <taxon>Balneolaceae</taxon>
        <taxon>Rhodohalobacter</taxon>
    </lineage>
</organism>
<feature type="binding site" evidence="3">
    <location>
        <begin position="10"/>
        <end position="17"/>
    </location>
    <ligand>
        <name>substrate</name>
    </ligand>
</feature>
<dbReference type="PANTHER" id="PTHR46517">
    <property type="entry name" value="FRUCTOSE-2,6-BISPHOSPHATASE TIGAR"/>
    <property type="match status" value="1"/>
</dbReference>
<accession>A0A316TR33</accession>
<dbReference type="InterPro" id="IPR051695">
    <property type="entry name" value="Phosphoglycerate_Mutase"/>
</dbReference>
<evidence type="ECO:0000313" key="4">
    <source>
        <dbReference type="EMBL" id="PWN06268.1"/>
    </source>
</evidence>
<comment type="caution">
    <text evidence="4">The sequence shown here is derived from an EMBL/GenBank/DDBJ whole genome shotgun (WGS) entry which is preliminary data.</text>
</comment>